<gene>
    <name evidence="1" type="ORF">MU1_07670</name>
</gene>
<dbReference type="RefSeq" id="WP_284237121.1">
    <property type="nucleotide sequence ID" value="NZ_BSSQ01000003.1"/>
</dbReference>
<keyword evidence="2" id="KW-1185">Reference proteome</keyword>
<accession>A0ABQ6GAY4</accession>
<proteinExistence type="predicted"/>
<dbReference type="EMBL" id="BSSQ01000003">
    <property type="protein sequence ID" value="GLX66423.1"/>
    <property type="molecule type" value="Genomic_DNA"/>
</dbReference>
<protein>
    <submittedName>
        <fullName evidence="1">Uncharacterized protein</fullName>
    </submittedName>
</protein>
<reference evidence="1 2" key="1">
    <citation type="submission" date="2023-03" db="EMBL/GenBank/DDBJ databases">
        <title>Draft genome sequence of the bacteria which degrade cell wall of Tricholomamatutake.</title>
        <authorList>
            <person name="Konishi Y."/>
            <person name="Fukuta Y."/>
            <person name="Shirasaka N."/>
        </authorList>
    </citation>
    <scope>NUCLEOTIDE SEQUENCE [LARGE SCALE GENOMIC DNA]</scope>
    <source>
        <strain evidence="2">mu1</strain>
    </source>
</reference>
<organism evidence="1 2">
    <name type="scientific">Paenibacillus glycanilyticus</name>
    <dbReference type="NCBI Taxonomy" id="126569"/>
    <lineage>
        <taxon>Bacteria</taxon>
        <taxon>Bacillati</taxon>
        <taxon>Bacillota</taxon>
        <taxon>Bacilli</taxon>
        <taxon>Bacillales</taxon>
        <taxon>Paenibacillaceae</taxon>
        <taxon>Paenibacillus</taxon>
    </lineage>
</organism>
<evidence type="ECO:0000313" key="2">
    <source>
        <dbReference type="Proteomes" id="UP001157114"/>
    </source>
</evidence>
<evidence type="ECO:0000313" key="1">
    <source>
        <dbReference type="EMBL" id="GLX66423.1"/>
    </source>
</evidence>
<comment type="caution">
    <text evidence="1">The sequence shown here is derived from an EMBL/GenBank/DDBJ whole genome shotgun (WGS) entry which is preliminary data.</text>
</comment>
<sequence>MTINRKARISLSPPEFTYYNEIKYSVGKDPLVSVGPLQDHGDGEFIVKLYVKGIKKAQALATLVAPVKVIGEISIQVLVISGGKVIEPITRTLTPKEIADLYRTAFRTNRLFHFVSVRTIFGQTYVYPVFKIRVVQFYNDDLSDFYGNYNNVAAFVFRNVLRNEVSGTFIQFSTDKKKKCRKRK</sequence>
<name>A0ABQ6GAY4_9BACL</name>
<dbReference type="Proteomes" id="UP001157114">
    <property type="component" value="Unassembled WGS sequence"/>
</dbReference>